<organism evidence="3 4">
    <name type="scientific">Microbacterium lushaniae</name>
    <dbReference type="NCBI Taxonomy" id="2614639"/>
    <lineage>
        <taxon>Bacteria</taxon>
        <taxon>Bacillati</taxon>
        <taxon>Actinomycetota</taxon>
        <taxon>Actinomycetes</taxon>
        <taxon>Micrococcales</taxon>
        <taxon>Microbacteriaceae</taxon>
        <taxon>Microbacterium</taxon>
    </lineage>
</organism>
<feature type="transmembrane region" description="Helical" evidence="2">
    <location>
        <begin position="152"/>
        <end position="172"/>
    </location>
</feature>
<keyword evidence="4" id="KW-1185">Reference proteome</keyword>
<reference evidence="4" key="1">
    <citation type="submission" date="2019-09" db="EMBL/GenBank/DDBJ databases">
        <title>Mumia zhuanghuii sp. nov. isolated from the intestinal contents of plateau pika (Ochotona curzoniae) in the Qinghai-Tibet plateau of China.</title>
        <authorList>
            <person name="Tian Z."/>
        </authorList>
    </citation>
    <scope>NUCLEOTIDE SEQUENCE [LARGE SCALE GENOMIC DNA]</scope>
    <source>
        <strain evidence="4">L-031</strain>
    </source>
</reference>
<feature type="compositionally biased region" description="Low complexity" evidence="1">
    <location>
        <begin position="291"/>
        <end position="337"/>
    </location>
</feature>
<evidence type="ECO:0000313" key="4">
    <source>
        <dbReference type="Proteomes" id="UP000325516"/>
    </source>
</evidence>
<protein>
    <submittedName>
        <fullName evidence="3">Uncharacterized protein</fullName>
    </submittedName>
</protein>
<feature type="transmembrane region" description="Helical" evidence="2">
    <location>
        <begin position="119"/>
        <end position="140"/>
    </location>
</feature>
<gene>
    <name evidence="3" type="ORF">F6J85_13955</name>
</gene>
<keyword evidence="2" id="KW-1133">Transmembrane helix</keyword>
<keyword evidence="2" id="KW-0812">Transmembrane</keyword>
<dbReference type="KEGG" id="mlz:F6J85_13955"/>
<dbReference type="EMBL" id="CP044232">
    <property type="protein sequence ID" value="QEW04083.1"/>
    <property type="molecule type" value="Genomic_DNA"/>
</dbReference>
<sequence>MTDAPQHPPQAVPPSRDRSRGLLRMAIWVAIGALIAAAIVCVVWVLIGPESDIIGRAFLTILLLAAFAAVAILDVHLSERRPAWFALTSMITWVVALLVGAFLIWMPTEEYGFEGFTRFVSFLAVILVLQLALLHVRLYIKSLARHVTPFTQTLAGITVALVAALAVMLVLPLTFHEFIDFRDLYWRIVVAITILAAVGTALIPLMNALFAPKAPRPEPAAYGALPGQGGAAYAPEQPALLPWPTFADGVTPLPMMPDGSPDWNAYYTGYPTYPQQPGLASVGAPEAVPSAAQAYPPAEQPQAYPPAEQQQQQQQQGYPGAPQQPGYPGAPQPGYDGFPPPPPAPR</sequence>
<feature type="transmembrane region" description="Helical" evidence="2">
    <location>
        <begin position="53"/>
        <end position="73"/>
    </location>
</feature>
<accession>A0A5J6L6F8</accession>
<dbReference type="AlphaFoldDB" id="A0A5J6L6F8"/>
<feature type="transmembrane region" description="Helical" evidence="2">
    <location>
        <begin position="85"/>
        <end position="107"/>
    </location>
</feature>
<proteinExistence type="predicted"/>
<dbReference type="Proteomes" id="UP000325516">
    <property type="component" value="Chromosome"/>
</dbReference>
<feature type="transmembrane region" description="Helical" evidence="2">
    <location>
        <begin position="184"/>
        <end position="206"/>
    </location>
</feature>
<dbReference type="RefSeq" id="WP_150925875.1">
    <property type="nucleotide sequence ID" value="NZ_CP044232.1"/>
</dbReference>
<name>A0A5J6L6F8_9MICO</name>
<evidence type="ECO:0000256" key="2">
    <source>
        <dbReference type="SAM" id="Phobius"/>
    </source>
</evidence>
<evidence type="ECO:0000256" key="1">
    <source>
        <dbReference type="SAM" id="MobiDB-lite"/>
    </source>
</evidence>
<feature type="transmembrane region" description="Helical" evidence="2">
    <location>
        <begin position="25"/>
        <end position="47"/>
    </location>
</feature>
<feature type="region of interest" description="Disordered" evidence="1">
    <location>
        <begin position="278"/>
        <end position="346"/>
    </location>
</feature>
<keyword evidence="2" id="KW-0472">Membrane</keyword>
<evidence type="ECO:0000313" key="3">
    <source>
        <dbReference type="EMBL" id="QEW04083.1"/>
    </source>
</evidence>